<evidence type="ECO:0000313" key="3">
    <source>
        <dbReference type="EMBL" id="AFL90455.1"/>
    </source>
</evidence>
<feature type="chain" id="PRO_5003684307" description="Lipid/polyisoprenoid-binding YceI-like domain-containing protein" evidence="1">
    <location>
        <begin position="20"/>
        <end position="187"/>
    </location>
</feature>
<dbReference type="Proteomes" id="UP000006056">
    <property type="component" value="Chromosome"/>
</dbReference>
<dbReference type="eggNOG" id="COG2353">
    <property type="taxonomic scope" value="Bacteria"/>
</dbReference>
<dbReference type="HOGENOM" id="CLU_1280889_0_0_0"/>
<dbReference type="OrthoDB" id="117551at2"/>
<dbReference type="STRING" id="926566.Terro_4251"/>
<evidence type="ECO:0000259" key="2">
    <source>
        <dbReference type="SMART" id="SM00867"/>
    </source>
</evidence>
<proteinExistence type="predicted"/>
<evidence type="ECO:0000256" key="1">
    <source>
        <dbReference type="SAM" id="SignalP"/>
    </source>
</evidence>
<organism evidence="3 4">
    <name type="scientific">Terriglobus roseus (strain DSM 18391 / NRRL B-41598 / KBS 63)</name>
    <dbReference type="NCBI Taxonomy" id="926566"/>
    <lineage>
        <taxon>Bacteria</taxon>
        <taxon>Pseudomonadati</taxon>
        <taxon>Acidobacteriota</taxon>
        <taxon>Terriglobia</taxon>
        <taxon>Terriglobales</taxon>
        <taxon>Acidobacteriaceae</taxon>
        <taxon>Terriglobus</taxon>
    </lineage>
</organism>
<dbReference type="Gene3D" id="2.40.128.110">
    <property type="entry name" value="Lipid/polyisoprenoid-binding, YceI-like"/>
    <property type="match status" value="1"/>
</dbReference>
<accession>I3ZMI7</accession>
<dbReference type="SMART" id="SM00867">
    <property type="entry name" value="YceI"/>
    <property type="match status" value="1"/>
</dbReference>
<dbReference type="PANTHER" id="PTHR34406:SF1">
    <property type="entry name" value="PROTEIN YCEI"/>
    <property type="match status" value="1"/>
</dbReference>
<dbReference type="AlphaFoldDB" id="I3ZMI7"/>
<feature type="signal peptide" evidence="1">
    <location>
        <begin position="1"/>
        <end position="19"/>
    </location>
</feature>
<sequence>MKILAAIALDLIIAPALHAQHQTFTINPDTSEVKMQLKTNHEIVNGTFHLQSGTINFDRTATTISGNVDVAAITGKTGNDSRDKKMKKDILKTDKYTEVTFAPASYTGTINPTGDSTIEVSGAFTLLGAAHTITIPMQIHIDHENGTAKSRFVIPYVQWGLKNPSFLMWKAEDNVAIDLNLIGTISH</sequence>
<protein>
    <recommendedName>
        <fullName evidence="2">Lipid/polyisoprenoid-binding YceI-like domain-containing protein</fullName>
    </recommendedName>
</protein>
<gene>
    <name evidence="3" type="ordered locus">Terro_4251</name>
</gene>
<keyword evidence="4" id="KW-1185">Reference proteome</keyword>
<dbReference type="SUPFAM" id="SSF101874">
    <property type="entry name" value="YceI-like"/>
    <property type="match status" value="1"/>
</dbReference>
<dbReference type="InterPro" id="IPR036761">
    <property type="entry name" value="TTHA0802/YceI-like_sf"/>
</dbReference>
<evidence type="ECO:0000313" key="4">
    <source>
        <dbReference type="Proteomes" id="UP000006056"/>
    </source>
</evidence>
<name>I3ZMI7_TERRK</name>
<dbReference type="PANTHER" id="PTHR34406">
    <property type="entry name" value="PROTEIN YCEI"/>
    <property type="match status" value="1"/>
</dbReference>
<dbReference type="RefSeq" id="WP_014787715.1">
    <property type="nucleotide sequence ID" value="NC_018014.1"/>
</dbReference>
<dbReference type="Pfam" id="PF04264">
    <property type="entry name" value="YceI"/>
    <property type="match status" value="1"/>
</dbReference>
<dbReference type="InterPro" id="IPR007372">
    <property type="entry name" value="Lipid/polyisoprenoid-bd_YceI"/>
</dbReference>
<dbReference type="EMBL" id="CP003379">
    <property type="protein sequence ID" value="AFL90455.1"/>
    <property type="molecule type" value="Genomic_DNA"/>
</dbReference>
<dbReference type="KEGG" id="trs:Terro_4251"/>
<feature type="domain" description="Lipid/polyisoprenoid-binding YceI-like" evidence="2">
    <location>
        <begin position="23"/>
        <end position="184"/>
    </location>
</feature>
<reference evidence="3 4" key="1">
    <citation type="submission" date="2012-06" db="EMBL/GenBank/DDBJ databases">
        <title>Complete genome of Terriglobus roseus DSM 18391.</title>
        <authorList>
            <consortium name="US DOE Joint Genome Institute (JGI-PGF)"/>
            <person name="Lucas S."/>
            <person name="Copeland A."/>
            <person name="Lapidus A."/>
            <person name="Glavina del Rio T."/>
            <person name="Dalin E."/>
            <person name="Tice H."/>
            <person name="Bruce D."/>
            <person name="Goodwin L."/>
            <person name="Pitluck S."/>
            <person name="Peters L."/>
            <person name="Mikhailova N."/>
            <person name="Munk A.C.C."/>
            <person name="Kyrpides N."/>
            <person name="Mavromatis K."/>
            <person name="Ivanova N."/>
            <person name="Brettin T."/>
            <person name="Detter J.C."/>
            <person name="Han C."/>
            <person name="Larimer F."/>
            <person name="Land M."/>
            <person name="Hauser L."/>
            <person name="Markowitz V."/>
            <person name="Cheng J.-F."/>
            <person name="Hugenholtz P."/>
            <person name="Woyke T."/>
            <person name="Wu D."/>
            <person name="Brambilla E."/>
            <person name="Klenk H.-P."/>
            <person name="Eisen J.A."/>
        </authorList>
    </citation>
    <scope>NUCLEOTIDE SEQUENCE [LARGE SCALE GENOMIC DNA]</scope>
    <source>
        <strain evidence="4">DSM 18391 / NRRL B-41598 / KBS 63</strain>
    </source>
</reference>
<keyword evidence="1" id="KW-0732">Signal</keyword>